<dbReference type="Gene3D" id="2.160.20.70">
    <property type="match status" value="1"/>
</dbReference>
<dbReference type="InterPro" id="IPR006599">
    <property type="entry name" value="CARP_motif"/>
</dbReference>
<accession>A0A158PKM7</accession>
<reference evidence="4 5" key="2">
    <citation type="submission" date="2018-11" db="EMBL/GenBank/DDBJ databases">
        <authorList>
            <consortium name="Pathogen Informatics"/>
        </authorList>
    </citation>
    <scope>NUCLEOTIDE SEQUENCE [LARGE SCALE GENOMIC DNA]</scope>
    <source>
        <strain evidence="4 5">Costa Rica</strain>
    </source>
</reference>
<dbReference type="GO" id="GO:0005929">
    <property type="term" value="C:cilium"/>
    <property type="evidence" value="ECO:0007669"/>
    <property type="project" value="TreeGrafter"/>
</dbReference>
<dbReference type="Proteomes" id="UP000267027">
    <property type="component" value="Unassembled WGS sequence"/>
</dbReference>
<keyword evidence="5" id="KW-1185">Reference proteome</keyword>
<evidence type="ECO:0000313" key="4">
    <source>
        <dbReference type="EMBL" id="VDM61879.1"/>
    </source>
</evidence>
<dbReference type="AlphaFoldDB" id="A0A158PKM7"/>
<dbReference type="SMART" id="SM00673">
    <property type="entry name" value="CARP"/>
    <property type="match status" value="2"/>
</dbReference>
<evidence type="ECO:0000259" key="3">
    <source>
        <dbReference type="PROSITE" id="PS51329"/>
    </source>
</evidence>
<dbReference type="GO" id="GO:0000166">
    <property type="term" value="F:nucleotide binding"/>
    <property type="evidence" value="ECO:0007669"/>
    <property type="project" value="UniProtKB-KW"/>
</dbReference>
<dbReference type="InterPro" id="IPR016098">
    <property type="entry name" value="CAP/MinC_C"/>
</dbReference>
<sequence length="364" mass="41343">MFALQIFDGIALRKRRTRNGARQRCPSRNTLTTLKSNKLQLPGEVNLHFVIMPWLCCYVNQKTKREDRYKVADEHGELPPADDGQKQNMFSWERRPQIDIEKFRIHNVDGDTIVRRGVAGQPMIIETCKDSNIIVLDRTSTITVDDCSDCLIVLGACAGSVFLRECHCCTVLVACQQLRTRDCRSLRIALHCSTQPIIEETSDAIFHPLTLHYDSFIDNMIAAHLSIFTSYSTSVHDFTPEEGSVHYRMSSEILSLSYYYYAGYSRDVPRRQFVERCQEVAHAIFAYPSVRLVSTIELDVHKHGTKIGIPLHGLSTLVVFEVCGEAEDVDQLMNASDAGFKKIPEHEQELFTSVISHANQLMLT</sequence>
<dbReference type="GO" id="GO:1990075">
    <property type="term" value="C:periciliary membrane compartment"/>
    <property type="evidence" value="ECO:0007669"/>
    <property type="project" value="TreeGrafter"/>
</dbReference>
<evidence type="ECO:0000256" key="1">
    <source>
        <dbReference type="ARBA" id="ARBA00008848"/>
    </source>
</evidence>
<gene>
    <name evidence="4" type="ORF">ACOC_LOCUS10294</name>
</gene>
<evidence type="ECO:0000313" key="6">
    <source>
        <dbReference type="WBParaSite" id="ACOC_0001029301-mRNA-1"/>
    </source>
</evidence>
<comment type="similarity">
    <text evidence="1">Belongs to the TBCC family.</text>
</comment>
<feature type="domain" description="C-CAP/cofactor C-like" evidence="3">
    <location>
        <begin position="80"/>
        <end position="240"/>
    </location>
</feature>
<dbReference type="EMBL" id="UYYA01004444">
    <property type="protein sequence ID" value="VDM61879.1"/>
    <property type="molecule type" value="Genomic_DNA"/>
</dbReference>
<organism evidence="6">
    <name type="scientific">Angiostrongylus costaricensis</name>
    <name type="common">Nematode worm</name>
    <dbReference type="NCBI Taxonomy" id="334426"/>
    <lineage>
        <taxon>Eukaryota</taxon>
        <taxon>Metazoa</taxon>
        <taxon>Ecdysozoa</taxon>
        <taxon>Nematoda</taxon>
        <taxon>Chromadorea</taxon>
        <taxon>Rhabditida</taxon>
        <taxon>Rhabditina</taxon>
        <taxon>Rhabditomorpha</taxon>
        <taxon>Strongyloidea</taxon>
        <taxon>Metastrongylidae</taxon>
        <taxon>Angiostrongylus</taxon>
    </lineage>
</organism>
<dbReference type="SUPFAM" id="SSF69340">
    <property type="entry name" value="C-terminal domain of adenylylcyclase associated protein"/>
    <property type="match status" value="1"/>
</dbReference>
<dbReference type="GO" id="GO:0005096">
    <property type="term" value="F:GTPase activator activity"/>
    <property type="evidence" value="ECO:0007669"/>
    <property type="project" value="InterPro"/>
</dbReference>
<dbReference type="WBParaSite" id="ACOC_0001029301-mRNA-1">
    <property type="protein sequence ID" value="ACOC_0001029301-mRNA-1"/>
    <property type="gene ID" value="ACOC_0001029301"/>
</dbReference>
<dbReference type="OMA" id="HCATQPI"/>
<evidence type="ECO:0000256" key="2">
    <source>
        <dbReference type="ARBA" id="ARBA00022741"/>
    </source>
</evidence>
<protein>
    <submittedName>
        <fullName evidence="6">C-CAP/cofactor C-like domain-containing protein</fullName>
    </submittedName>
</protein>
<dbReference type="InterPro" id="IPR012945">
    <property type="entry name" value="Tubulin-bd_cofactor_C_dom"/>
</dbReference>
<dbReference type="Pfam" id="PF07986">
    <property type="entry name" value="TBCC"/>
    <property type="match status" value="1"/>
</dbReference>
<evidence type="ECO:0000313" key="5">
    <source>
        <dbReference type="Proteomes" id="UP000267027"/>
    </source>
</evidence>
<dbReference type="PANTHER" id="PTHR15440:SF0">
    <property type="entry name" value="PROTEIN XRP2"/>
    <property type="match status" value="1"/>
</dbReference>
<keyword evidence="2" id="KW-0547">Nucleotide-binding</keyword>
<dbReference type="InterPro" id="IPR039093">
    <property type="entry name" value="XRP2"/>
</dbReference>
<dbReference type="InterPro" id="IPR036223">
    <property type="entry name" value="CAP_C_sf"/>
</dbReference>
<dbReference type="OrthoDB" id="194775at2759"/>
<dbReference type="InterPro" id="IPR017901">
    <property type="entry name" value="C-CAP_CF_C-like"/>
</dbReference>
<proteinExistence type="inferred from homology"/>
<dbReference type="PROSITE" id="PS51329">
    <property type="entry name" value="C_CAP_COFACTOR_C"/>
    <property type="match status" value="1"/>
</dbReference>
<reference evidence="6" key="1">
    <citation type="submission" date="2016-04" db="UniProtKB">
        <authorList>
            <consortium name="WormBaseParasite"/>
        </authorList>
    </citation>
    <scope>IDENTIFICATION</scope>
</reference>
<dbReference type="STRING" id="334426.A0A158PKM7"/>
<dbReference type="GO" id="GO:0006892">
    <property type="term" value="P:post-Golgi vesicle-mediated transport"/>
    <property type="evidence" value="ECO:0007669"/>
    <property type="project" value="TreeGrafter"/>
</dbReference>
<name>A0A158PKM7_ANGCS</name>
<dbReference type="PANTHER" id="PTHR15440">
    <property type="entry name" value="XRP2 PROTEIN"/>
    <property type="match status" value="1"/>
</dbReference>